<keyword evidence="1" id="KW-0378">Hydrolase</keyword>
<dbReference type="NCBIfam" id="TIGR04123">
    <property type="entry name" value="P_estr_lig_assc"/>
    <property type="match status" value="1"/>
</dbReference>
<organism evidence="1 2">
    <name type="scientific">Roseateles depolymerans</name>
    <dbReference type="NCBI Taxonomy" id="76731"/>
    <lineage>
        <taxon>Bacteria</taxon>
        <taxon>Pseudomonadati</taxon>
        <taxon>Pseudomonadota</taxon>
        <taxon>Betaproteobacteria</taxon>
        <taxon>Burkholderiales</taxon>
        <taxon>Sphaerotilaceae</taxon>
        <taxon>Roseateles</taxon>
    </lineage>
</organism>
<gene>
    <name evidence="1" type="ORF">RD2015_2740</name>
</gene>
<dbReference type="KEGG" id="rdp:RD2015_2740"/>
<evidence type="ECO:0000313" key="2">
    <source>
        <dbReference type="Proteomes" id="UP000060699"/>
    </source>
</evidence>
<evidence type="ECO:0000313" key="1">
    <source>
        <dbReference type="EMBL" id="ALV07205.1"/>
    </source>
</evidence>
<dbReference type="InterPro" id="IPR029052">
    <property type="entry name" value="Metallo-depent_PP-like"/>
</dbReference>
<sequence>MIMGMSTLVNFTVPAGARRLTVGDDVLDLLPGRAAWWPSQRTLFVADVHIGKAASFRALGQPVPSGTTQDNLARLTALVEQCEAHRLVVLGDFLHAAAAQQAQVVDQVQAWRDRLPALDCVLVRGNHDSHAGDPPAALRFQVVDEPSPMGPFLACHHPGARPGGLVLAGHLHPAVALRGPAHDRHRLPCFCLTRDQLILPAFGAFTGTTLQGLPDGARCFPIAADQVLGPIAA</sequence>
<name>A0A0U3E210_9BURK</name>
<dbReference type="PANTHER" id="PTHR39323:SF1">
    <property type="entry name" value="BLR1149 PROTEIN"/>
    <property type="match status" value="1"/>
</dbReference>
<dbReference type="EMBL" id="CP013729">
    <property type="protein sequence ID" value="ALV07205.1"/>
    <property type="molecule type" value="Genomic_DNA"/>
</dbReference>
<dbReference type="Gene3D" id="3.60.21.10">
    <property type="match status" value="1"/>
</dbReference>
<dbReference type="Proteomes" id="UP000060699">
    <property type="component" value="Chromosome"/>
</dbReference>
<dbReference type="InterPro" id="IPR004843">
    <property type="entry name" value="Calcineurin-like_PHP"/>
</dbReference>
<keyword evidence="1" id="KW-0547">Nucleotide-binding</keyword>
<dbReference type="GO" id="GO:0004386">
    <property type="term" value="F:helicase activity"/>
    <property type="evidence" value="ECO:0007669"/>
    <property type="project" value="UniProtKB-KW"/>
</dbReference>
<reference evidence="1 2" key="1">
    <citation type="submission" date="2015-12" db="EMBL/GenBank/DDBJ databases">
        <title>Complete genome of Roseateles depolymerans KCTC 42856.</title>
        <authorList>
            <person name="Kim K.M."/>
        </authorList>
    </citation>
    <scope>NUCLEOTIDE SEQUENCE [LARGE SCALE GENOMIC DNA]</scope>
    <source>
        <strain evidence="1 2">KCTC 42856</strain>
    </source>
</reference>
<dbReference type="PATRIC" id="fig|76731.3.peg.2804"/>
<keyword evidence="1" id="KW-0347">Helicase</keyword>
<dbReference type="InterPro" id="IPR026336">
    <property type="entry name" value="PdeM-like"/>
</dbReference>
<dbReference type="AlphaFoldDB" id="A0A0U3E210"/>
<dbReference type="PANTHER" id="PTHR39323">
    <property type="entry name" value="BLR1149 PROTEIN"/>
    <property type="match status" value="1"/>
</dbReference>
<proteinExistence type="predicted"/>
<dbReference type="OrthoDB" id="9795838at2"/>
<dbReference type="Pfam" id="PF00149">
    <property type="entry name" value="Metallophos"/>
    <property type="match status" value="1"/>
</dbReference>
<protein>
    <submittedName>
        <fullName evidence="1">DEAD/DEAH box helicase</fullName>
    </submittedName>
</protein>
<keyword evidence="2" id="KW-1185">Reference proteome</keyword>
<dbReference type="GO" id="GO:0016787">
    <property type="term" value="F:hydrolase activity"/>
    <property type="evidence" value="ECO:0007669"/>
    <property type="project" value="InterPro"/>
</dbReference>
<dbReference type="SUPFAM" id="SSF56300">
    <property type="entry name" value="Metallo-dependent phosphatases"/>
    <property type="match status" value="1"/>
</dbReference>
<dbReference type="STRING" id="76731.RD2015_2740"/>
<accession>A0A0U3E210</accession>
<keyword evidence="1" id="KW-0067">ATP-binding</keyword>